<keyword evidence="3" id="KW-0464">Manganese</keyword>
<dbReference type="InterPro" id="IPR009015">
    <property type="entry name" value="Fucose_isomerase_N/cen_sf"/>
</dbReference>
<evidence type="ECO:0000256" key="4">
    <source>
        <dbReference type="ARBA" id="ARBA00023235"/>
    </source>
</evidence>
<sequence length="466" mass="51330">MKPPKPLKIGLLPLYVRLYDDHWPELRERVDAFHHAIAGALRGKGLDVVAVPLCRVKPEFEEAIARFESESVDAVVTLHLAYSPSLESIGALAATKLPLVVLDTTPTYEFGPSQLPDEIMYNHGIHGVQDMCNLLLRRGKAFQIEAGHWSRSDVLDRVVAGVRAARLADGMRTAKVGRLGRPFAGMGDFEVPTDMLRKAIGIETVEFDLTDGRTTFAEITDAQIDAELESDRERFEIGELDERLYRQSTAACLKVRQWAEQHRLTAFTVNFMDITKSSGLPCMPFLEAGKAMDRGIGYAGEGDVLTAALVGALLSVYPDASFAEMFCPDWENNRIFVSHMGEMNLRAAAGKPVLLEKAFPFTDADAPVAAYAAFRGGQAVYACLAPAKDDGYTLILSEVEMLDTQGWDRMPEAIRGWFAPRLPVSEFLASFSRHGGIHHGVIVYGDAKPALERFGELMGWRVVSIG</sequence>
<name>A0ABT6TMG2_9BACL</name>
<dbReference type="Proteomes" id="UP001161691">
    <property type="component" value="Unassembled WGS sequence"/>
</dbReference>
<dbReference type="SUPFAM" id="SSF53743">
    <property type="entry name" value="FucI/AraA N-terminal and middle domains"/>
    <property type="match status" value="1"/>
</dbReference>
<dbReference type="Gene3D" id="3.40.50.10940">
    <property type="match status" value="1"/>
</dbReference>
<keyword evidence="4" id="KW-0413">Isomerase</keyword>
<evidence type="ECO:0000256" key="3">
    <source>
        <dbReference type="ARBA" id="ARBA00023211"/>
    </source>
</evidence>
<dbReference type="InterPro" id="IPR055390">
    <property type="entry name" value="AraA_central"/>
</dbReference>
<keyword evidence="2" id="KW-0054">Arabinose catabolism</keyword>
<reference evidence="8" key="1">
    <citation type="submission" date="2023-04" db="EMBL/GenBank/DDBJ databases">
        <title>Comparative genomic analysis of Cohnella hashimotonis sp. nov., isolated from the International Space Station.</title>
        <authorList>
            <person name="Venkateswaran K."/>
            <person name="Simpson A."/>
        </authorList>
    </citation>
    <scope>NUCLEOTIDE SEQUENCE</scope>
    <source>
        <strain evidence="8">F6_2S_P_1</strain>
    </source>
</reference>
<dbReference type="EMBL" id="JAGRPV010000001">
    <property type="protein sequence ID" value="MDI4647761.1"/>
    <property type="molecule type" value="Genomic_DNA"/>
</dbReference>
<dbReference type="PIRSF" id="PIRSF001478">
    <property type="entry name" value="L-ara_isomerase"/>
    <property type="match status" value="1"/>
</dbReference>
<evidence type="ECO:0000313" key="8">
    <source>
        <dbReference type="EMBL" id="MDI4647761.1"/>
    </source>
</evidence>
<dbReference type="PANTHER" id="PTHR38464">
    <property type="entry name" value="L-ARABINOSE ISOMERASE"/>
    <property type="match status" value="1"/>
</dbReference>
<keyword evidence="9" id="KW-1185">Reference proteome</keyword>
<evidence type="ECO:0000256" key="1">
    <source>
        <dbReference type="ARBA" id="ARBA00022723"/>
    </source>
</evidence>
<dbReference type="RefSeq" id="WP_282910509.1">
    <property type="nucleotide sequence ID" value="NZ_JAGRPV010000001.1"/>
</dbReference>
<dbReference type="PANTHER" id="PTHR38464:SF1">
    <property type="entry name" value="L-ARABINOSE ISOMERASE"/>
    <property type="match status" value="1"/>
</dbReference>
<evidence type="ECO:0000256" key="5">
    <source>
        <dbReference type="ARBA" id="ARBA00023277"/>
    </source>
</evidence>
<accession>A0ABT6TMG2</accession>
<evidence type="ECO:0000256" key="2">
    <source>
        <dbReference type="ARBA" id="ARBA00022935"/>
    </source>
</evidence>
<protein>
    <recommendedName>
        <fullName evidence="10">L-arabinose isomerase</fullName>
    </recommendedName>
</protein>
<evidence type="ECO:0000259" key="6">
    <source>
        <dbReference type="Pfam" id="PF11762"/>
    </source>
</evidence>
<gene>
    <name evidence="8" type="ORF">KB449_22605</name>
</gene>
<comment type="caution">
    <text evidence="8">The sequence shown here is derived from an EMBL/GenBank/DDBJ whole genome shotgun (WGS) entry which is preliminary data.</text>
</comment>
<keyword evidence="5" id="KW-0119">Carbohydrate metabolism</keyword>
<dbReference type="SUPFAM" id="SSF50443">
    <property type="entry name" value="FucI/AraA C-terminal domain-like"/>
    <property type="match status" value="1"/>
</dbReference>
<dbReference type="InterPro" id="IPR038583">
    <property type="entry name" value="AraA_N_sf"/>
</dbReference>
<evidence type="ECO:0008006" key="10">
    <source>
        <dbReference type="Google" id="ProtNLM"/>
    </source>
</evidence>
<organism evidence="8 9">
    <name type="scientific">Cohnella hashimotonis</name>
    <dbReference type="NCBI Taxonomy" id="2826895"/>
    <lineage>
        <taxon>Bacteria</taxon>
        <taxon>Bacillati</taxon>
        <taxon>Bacillota</taxon>
        <taxon>Bacilli</taxon>
        <taxon>Bacillales</taxon>
        <taxon>Paenibacillaceae</taxon>
        <taxon>Cohnella</taxon>
    </lineage>
</organism>
<dbReference type="InterPro" id="IPR004216">
    <property type="entry name" value="Fuc/Ara_isomerase_C"/>
</dbReference>
<dbReference type="InterPro" id="IPR003762">
    <property type="entry name" value="Lara_isomerase"/>
</dbReference>
<dbReference type="Pfam" id="PF11762">
    <property type="entry name" value="Arabinose_Iso_C"/>
    <property type="match status" value="1"/>
</dbReference>
<dbReference type="Pfam" id="PF24856">
    <property type="entry name" value="AraA_central"/>
    <property type="match status" value="1"/>
</dbReference>
<feature type="domain" description="L-arabinose isomerase central" evidence="7">
    <location>
        <begin position="200"/>
        <end position="312"/>
    </location>
</feature>
<feature type="domain" description="L-arabinose isomerase C-terminal" evidence="6">
    <location>
        <begin position="320"/>
        <end position="459"/>
    </location>
</feature>
<keyword evidence="1" id="KW-0479">Metal-binding</keyword>
<evidence type="ECO:0000313" key="9">
    <source>
        <dbReference type="Proteomes" id="UP001161691"/>
    </source>
</evidence>
<proteinExistence type="predicted"/>
<dbReference type="InterPro" id="IPR024664">
    <property type="entry name" value="Ara_Isoase_C"/>
</dbReference>
<evidence type="ECO:0000259" key="7">
    <source>
        <dbReference type="Pfam" id="PF24856"/>
    </source>
</evidence>